<dbReference type="Proteomes" id="UP000001307">
    <property type="component" value="Unassembled WGS sequence"/>
</dbReference>
<dbReference type="InParanoid" id="E4WSQ8"/>
<keyword evidence="2" id="KW-1185">Reference proteome</keyword>
<proteinExistence type="predicted"/>
<evidence type="ECO:0000313" key="1">
    <source>
        <dbReference type="EMBL" id="CBY06842.1"/>
    </source>
</evidence>
<dbReference type="SUPFAM" id="SSF117281">
    <property type="entry name" value="Kelch motif"/>
    <property type="match status" value="1"/>
</dbReference>
<sequence>MHFSSFLPLAAANDRFLILNQWVSSNPAISFSWGENDVEDFTRVSNFDFHPTYKLKLSCSGVIGEKMFIIGAEGIAGGMPEVVYEVDDCGVKETEIKLPWYMSAHSCTVIDDVMHICGSQMDLHTKDCVTFDGTSFGKKTSTRNEHSWGAMAEFNGQPVVLGGLLYQAGDTSTVETFNGSRWSALPSMPTEKRVFDAIGLGDRLCTFGGYVASSGQATDEITCYDGSSWSNVGKLFTPRYGARVVQHGEAGLLLIGGTAGGNNSVMPFEKIDRHTFESKISKNTLVSYLDWPETFVISSNFCA</sequence>
<reference evidence="1" key="1">
    <citation type="journal article" date="2010" name="Science">
        <title>Plasticity of animal genome architecture unmasked by rapid evolution of a pelagic tunicate.</title>
        <authorList>
            <person name="Denoeud F."/>
            <person name="Henriet S."/>
            <person name="Mungpakdee S."/>
            <person name="Aury J.M."/>
            <person name="Da Silva C."/>
            <person name="Brinkmann H."/>
            <person name="Mikhaleva J."/>
            <person name="Olsen L.C."/>
            <person name="Jubin C."/>
            <person name="Canestro C."/>
            <person name="Bouquet J.M."/>
            <person name="Danks G."/>
            <person name="Poulain J."/>
            <person name="Campsteijn C."/>
            <person name="Adamski M."/>
            <person name="Cross I."/>
            <person name="Yadetie F."/>
            <person name="Muffato M."/>
            <person name="Louis A."/>
            <person name="Butcher S."/>
            <person name="Tsagkogeorga G."/>
            <person name="Konrad A."/>
            <person name="Singh S."/>
            <person name="Jensen M.F."/>
            <person name="Cong E.H."/>
            <person name="Eikeseth-Otteraa H."/>
            <person name="Noel B."/>
            <person name="Anthouard V."/>
            <person name="Porcel B.M."/>
            <person name="Kachouri-Lafond R."/>
            <person name="Nishino A."/>
            <person name="Ugolini M."/>
            <person name="Chourrout P."/>
            <person name="Nishida H."/>
            <person name="Aasland R."/>
            <person name="Huzurbazar S."/>
            <person name="Westhof E."/>
            <person name="Delsuc F."/>
            <person name="Lehrach H."/>
            <person name="Reinhardt R."/>
            <person name="Weissenbach J."/>
            <person name="Roy S.W."/>
            <person name="Artiguenave F."/>
            <person name="Postlethwait J.H."/>
            <person name="Manak J.R."/>
            <person name="Thompson E.M."/>
            <person name="Jaillon O."/>
            <person name="Du Pasquier L."/>
            <person name="Boudinot P."/>
            <person name="Liberles D.A."/>
            <person name="Volff J.N."/>
            <person name="Philippe H."/>
            <person name="Lenhard B."/>
            <person name="Roest Crollius H."/>
            <person name="Wincker P."/>
            <person name="Chourrout D."/>
        </authorList>
    </citation>
    <scope>NUCLEOTIDE SEQUENCE [LARGE SCALE GENOMIC DNA]</scope>
</reference>
<dbReference type="OrthoDB" id="45365at2759"/>
<gene>
    <name evidence="1" type="ORF">GSOID_T00005912001</name>
</gene>
<dbReference type="EMBL" id="FN653016">
    <property type="protein sequence ID" value="CBY06842.1"/>
    <property type="molecule type" value="Genomic_DNA"/>
</dbReference>
<accession>E4WSQ8</accession>
<dbReference type="Gene3D" id="2.120.10.80">
    <property type="entry name" value="Kelch-type beta propeller"/>
    <property type="match status" value="1"/>
</dbReference>
<dbReference type="AlphaFoldDB" id="E4WSQ8"/>
<organism evidence="1">
    <name type="scientific">Oikopleura dioica</name>
    <name type="common">Tunicate</name>
    <dbReference type="NCBI Taxonomy" id="34765"/>
    <lineage>
        <taxon>Eukaryota</taxon>
        <taxon>Metazoa</taxon>
        <taxon>Chordata</taxon>
        <taxon>Tunicata</taxon>
        <taxon>Appendicularia</taxon>
        <taxon>Copelata</taxon>
        <taxon>Oikopleuridae</taxon>
        <taxon>Oikopleura</taxon>
    </lineage>
</organism>
<dbReference type="InterPro" id="IPR015915">
    <property type="entry name" value="Kelch-typ_b-propeller"/>
</dbReference>
<name>E4WSQ8_OIKDI</name>
<evidence type="ECO:0000313" key="2">
    <source>
        <dbReference type="Proteomes" id="UP000001307"/>
    </source>
</evidence>
<protein>
    <submittedName>
        <fullName evidence="1">Uncharacterized protein</fullName>
    </submittedName>
</protein>